<dbReference type="EMBL" id="CAJVPY010026148">
    <property type="protein sequence ID" value="CAG8789327.1"/>
    <property type="molecule type" value="Genomic_DNA"/>
</dbReference>
<dbReference type="Proteomes" id="UP000789405">
    <property type="component" value="Unassembled WGS sequence"/>
</dbReference>
<organism evidence="1 2">
    <name type="scientific">Dentiscutata erythropus</name>
    <dbReference type="NCBI Taxonomy" id="1348616"/>
    <lineage>
        <taxon>Eukaryota</taxon>
        <taxon>Fungi</taxon>
        <taxon>Fungi incertae sedis</taxon>
        <taxon>Mucoromycota</taxon>
        <taxon>Glomeromycotina</taxon>
        <taxon>Glomeromycetes</taxon>
        <taxon>Diversisporales</taxon>
        <taxon>Gigasporaceae</taxon>
        <taxon>Dentiscutata</taxon>
    </lineage>
</organism>
<proteinExistence type="predicted"/>
<dbReference type="AlphaFoldDB" id="A0A9N9JRZ0"/>
<protein>
    <submittedName>
        <fullName evidence="1">19953_t:CDS:1</fullName>
    </submittedName>
</protein>
<accession>A0A9N9JRZ0</accession>
<comment type="caution">
    <text evidence="1">The sequence shown here is derived from an EMBL/GenBank/DDBJ whole genome shotgun (WGS) entry which is preliminary data.</text>
</comment>
<gene>
    <name evidence="1" type="ORF">DERYTH_LOCUS21084</name>
</gene>
<keyword evidence="2" id="KW-1185">Reference proteome</keyword>
<sequence length="96" mass="11536">MDKYLQHHDHKFVYFIEDYLKKIREQEEELIKAQEARNNIILIYNRLKMQLIKRIKNCLQNSEILTKIYKRLAATCSKGTDITETDDTETDNTKTK</sequence>
<evidence type="ECO:0000313" key="1">
    <source>
        <dbReference type="EMBL" id="CAG8789327.1"/>
    </source>
</evidence>
<feature type="non-terminal residue" evidence="1">
    <location>
        <position position="96"/>
    </location>
</feature>
<evidence type="ECO:0000313" key="2">
    <source>
        <dbReference type="Proteomes" id="UP000789405"/>
    </source>
</evidence>
<name>A0A9N9JRZ0_9GLOM</name>
<reference evidence="1" key="1">
    <citation type="submission" date="2021-06" db="EMBL/GenBank/DDBJ databases">
        <authorList>
            <person name="Kallberg Y."/>
            <person name="Tangrot J."/>
            <person name="Rosling A."/>
        </authorList>
    </citation>
    <scope>NUCLEOTIDE SEQUENCE</scope>
    <source>
        <strain evidence="1">MA453B</strain>
    </source>
</reference>